<dbReference type="EMBL" id="JADGMS010000006">
    <property type="protein sequence ID" value="KAF9681110.1"/>
    <property type="molecule type" value="Genomic_DNA"/>
</dbReference>
<sequence length="89" mass="9556">MLDLNGGFEDRPSGRAASETRPTHIANSIRGLCDVDLKDGFVSGENASLPETNVYNPENHLGGKPGSKKSILAFFAGSMHGYLRPILLQ</sequence>
<proteinExistence type="predicted"/>
<evidence type="ECO:0000313" key="3">
    <source>
        <dbReference type="Proteomes" id="UP000657918"/>
    </source>
</evidence>
<dbReference type="Proteomes" id="UP000657918">
    <property type="component" value="Unassembled WGS sequence"/>
</dbReference>
<name>A0A835MXP6_9ROSI</name>
<feature type="region of interest" description="Disordered" evidence="1">
    <location>
        <begin position="1"/>
        <end position="22"/>
    </location>
</feature>
<evidence type="ECO:0000256" key="1">
    <source>
        <dbReference type="SAM" id="MobiDB-lite"/>
    </source>
</evidence>
<reference evidence="2 3" key="1">
    <citation type="submission" date="2020-10" db="EMBL/GenBank/DDBJ databases">
        <title>Plant Genome Project.</title>
        <authorList>
            <person name="Zhang R.-G."/>
        </authorList>
    </citation>
    <scope>NUCLEOTIDE SEQUENCE [LARGE SCALE GENOMIC DNA]</scope>
    <source>
        <strain evidence="2">FAFU-HL-1</strain>
        <tissue evidence="2">Leaf</tissue>
    </source>
</reference>
<evidence type="ECO:0000313" key="2">
    <source>
        <dbReference type="EMBL" id="KAF9681110.1"/>
    </source>
</evidence>
<comment type="caution">
    <text evidence="2">The sequence shown here is derived from an EMBL/GenBank/DDBJ whole genome shotgun (WGS) entry which is preliminary data.</text>
</comment>
<protein>
    <submittedName>
        <fullName evidence="2">Uncharacterized protein</fullName>
    </submittedName>
</protein>
<accession>A0A835MXP6</accession>
<organism evidence="2 3">
    <name type="scientific">Salix dunnii</name>
    <dbReference type="NCBI Taxonomy" id="1413687"/>
    <lineage>
        <taxon>Eukaryota</taxon>
        <taxon>Viridiplantae</taxon>
        <taxon>Streptophyta</taxon>
        <taxon>Embryophyta</taxon>
        <taxon>Tracheophyta</taxon>
        <taxon>Spermatophyta</taxon>
        <taxon>Magnoliopsida</taxon>
        <taxon>eudicotyledons</taxon>
        <taxon>Gunneridae</taxon>
        <taxon>Pentapetalae</taxon>
        <taxon>rosids</taxon>
        <taxon>fabids</taxon>
        <taxon>Malpighiales</taxon>
        <taxon>Salicaceae</taxon>
        <taxon>Saliceae</taxon>
        <taxon>Salix</taxon>
    </lineage>
</organism>
<gene>
    <name evidence="2" type="ORF">SADUNF_Sadunf06G0191400</name>
</gene>
<dbReference type="AlphaFoldDB" id="A0A835MXP6"/>
<keyword evidence="3" id="KW-1185">Reference proteome</keyword>
<dbReference type="OrthoDB" id="1924787at2759"/>